<dbReference type="AlphaFoldDB" id="A0A6C0F3M0"/>
<name>A0A6C0F3M0_9ZZZZ</name>
<proteinExistence type="predicted"/>
<reference evidence="1" key="1">
    <citation type="journal article" date="2020" name="Nature">
        <title>Giant virus diversity and host interactions through global metagenomics.</title>
        <authorList>
            <person name="Schulz F."/>
            <person name="Roux S."/>
            <person name="Paez-Espino D."/>
            <person name="Jungbluth S."/>
            <person name="Walsh D.A."/>
            <person name="Denef V.J."/>
            <person name="McMahon K.D."/>
            <person name="Konstantinidis K.T."/>
            <person name="Eloe-Fadrosh E.A."/>
            <person name="Kyrpides N.C."/>
            <person name="Woyke T."/>
        </authorList>
    </citation>
    <scope>NUCLEOTIDE SEQUENCE</scope>
    <source>
        <strain evidence="1">GVMAG-M-3300009182-46</strain>
    </source>
</reference>
<accession>A0A6C0F3M0</accession>
<dbReference type="EMBL" id="MN739035">
    <property type="protein sequence ID" value="QHT36287.1"/>
    <property type="molecule type" value="Genomic_DNA"/>
</dbReference>
<sequence>MILNNNNTNTSNELNNETNKDSIIIIKQMYYDEYEKVYGDGFYPQMQPFGNICSCKKTIISFKLINHLYNGDLTWVQIDNSVIYGFDGASGIQLLYSLNKESKIYAKKILNLGGRIIYPKIPELSTYRVLSQNMNY</sequence>
<organism evidence="1">
    <name type="scientific">viral metagenome</name>
    <dbReference type="NCBI Taxonomy" id="1070528"/>
    <lineage>
        <taxon>unclassified sequences</taxon>
        <taxon>metagenomes</taxon>
        <taxon>organismal metagenomes</taxon>
    </lineage>
</organism>
<protein>
    <submittedName>
        <fullName evidence="1">Uncharacterized protein</fullName>
    </submittedName>
</protein>
<evidence type="ECO:0000313" key="1">
    <source>
        <dbReference type="EMBL" id="QHT36287.1"/>
    </source>
</evidence>